<dbReference type="SUPFAM" id="SSF55931">
    <property type="entry name" value="Glutamine synthetase/guanido kinase"/>
    <property type="match status" value="1"/>
</dbReference>
<dbReference type="Pfam" id="PF00120">
    <property type="entry name" value="Gln-synt_C"/>
    <property type="match status" value="1"/>
</dbReference>
<feature type="region of interest" description="Disordered" evidence="2">
    <location>
        <begin position="1"/>
        <end position="21"/>
    </location>
</feature>
<dbReference type="GO" id="GO:0004356">
    <property type="term" value="F:glutamine synthetase activity"/>
    <property type="evidence" value="ECO:0007669"/>
    <property type="project" value="InterPro"/>
</dbReference>
<dbReference type="HOGENOM" id="CLU_2722857_0_0_1"/>
<organism evidence="4 5">
    <name type="scientific">Ophiocordyceps sinensis (strain Co18 / CGMCC 3.14243)</name>
    <name type="common">Yarsagumba caterpillar fungus</name>
    <name type="synonym">Hirsutella sinensis</name>
    <dbReference type="NCBI Taxonomy" id="911162"/>
    <lineage>
        <taxon>Eukaryota</taxon>
        <taxon>Fungi</taxon>
        <taxon>Dikarya</taxon>
        <taxon>Ascomycota</taxon>
        <taxon>Pezizomycotina</taxon>
        <taxon>Sordariomycetes</taxon>
        <taxon>Hypocreomycetidae</taxon>
        <taxon>Hypocreales</taxon>
        <taxon>Ophiocordycipitaceae</taxon>
        <taxon>Ophiocordyceps</taxon>
    </lineage>
</organism>
<evidence type="ECO:0000313" key="4">
    <source>
        <dbReference type="EMBL" id="EQL04055.1"/>
    </source>
</evidence>
<dbReference type="OrthoDB" id="77835at2759"/>
<dbReference type="InterPro" id="IPR014746">
    <property type="entry name" value="Gln_synth/guanido_kin_cat_dom"/>
</dbReference>
<accession>T5AF23</accession>
<gene>
    <name evidence="4" type="ORF">OCS_00210</name>
</gene>
<comment type="similarity">
    <text evidence="1">Belongs to the glutamine synthetase family.</text>
</comment>
<feature type="compositionally biased region" description="Basic and acidic residues" evidence="2">
    <location>
        <begin position="7"/>
        <end position="16"/>
    </location>
</feature>
<protein>
    <submittedName>
        <fullName evidence="4">Glutamine synthetase</fullName>
    </submittedName>
</protein>
<sequence length="72" mass="8226">MGQKVGGDADRGERLAKSLNEATQRFTRKGSVAREVFGDDFVDHFGGTRENEVRLFDEAVTDWEMKRYIETV</sequence>
<reference evidence="4 5" key="1">
    <citation type="journal article" date="2013" name="Chin. Sci. Bull.">
        <title>Genome survey uncovers the secrets of sex and lifestyle in caterpillar fungus.</title>
        <authorList>
            <person name="Hu X."/>
            <person name="Zhang Y."/>
            <person name="Xiao G."/>
            <person name="Zheng P."/>
            <person name="Xia Y."/>
            <person name="Zhang X."/>
            <person name="St Leger R.J."/>
            <person name="Liu X."/>
            <person name="Wang C."/>
        </authorList>
    </citation>
    <scope>NUCLEOTIDE SEQUENCE [LARGE SCALE GENOMIC DNA]</scope>
    <source>
        <strain evidence="5">Co18 / CGMCC 3.14243</strain>
        <tissue evidence="4">Fruit-body</tissue>
    </source>
</reference>
<dbReference type="Proteomes" id="UP000019374">
    <property type="component" value="Unassembled WGS sequence"/>
</dbReference>
<dbReference type="InterPro" id="IPR008146">
    <property type="entry name" value="Gln_synth_cat_dom"/>
</dbReference>
<evidence type="ECO:0000259" key="3">
    <source>
        <dbReference type="Pfam" id="PF00120"/>
    </source>
</evidence>
<dbReference type="AlphaFoldDB" id="T5AF23"/>
<dbReference type="Gene3D" id="3.30.590.10">
    <property type="entry name" value="Glutamine synthetase/guanido kinase, catalytic domain"/>
    <property type="match status" value="1"/>
</dbReference>
<dbReference type="EMBL" id="KE652181">
    <property type="protein sequence ID" value="EQL04055.1"/>
    <property type="molecule type" value="Genomic_DNA"/>
</dbReference>
<name>T5AF23_OPHSC</name>
<evidence type="ECO:0000256" key="1">
    <source>
        <dbReference type="RuleBase" id="RU000384"/>
    </source>
</evidence>
<dbReference type="eggNOG" id="KOG0683">
    <property type="taxonomic scope" value="Eukaryota"/>
</dbReference>
<evidence type="ECO:0000256" key="2">
    <source>
        <dbReference type="SAM" id="MobiDB-lite"/>
    </source>
</evidence>
<evidence type="ECO:0000313" key="5">
    <source>
        <dbReference type="Proteomes" id="UP000019374"/>
    </source>
</evidence>
<proteinExistence type="inferred from homology"/>
<feature type="domain" description="GS catalytic" evidence="3">
    <location>
        <begin position="13"/>
        <end position="68"/>
    </location>
</feature>